<evidence type="ECO:0000313" key="17">
    <source>
        <dbReference type="Proteomes" id="UP001443914"/>
    </source>
</evidence>
<dbReference type="AlphaFoldDB" id="A0AAW1JU72"/>
<dbReference type="EMBL" id="JBDFQZ010000007">
    <property type="protein sequence ID" value="KAK9706813.1"/>
    <property type="molecule type" value="Genomic_DNA"/>
</dbReference>
<evidence type="ECO:0000256" key="8">
    <source>
        <dbReference type="ARBA" id="ARBA00022840"/>
    </source>
</evidence>
<sequence>MNFTKFLILFTLLNLVDSKCTKNIDFHIVLKVFNSTKGFNPSFLQNQNFSNNCSSPITEINLSFHNLSGTISWNFLRNLSNLKSLDLSHNNLEGYVPNWVWSLKNVQKFNLSYNQFGGIFGISHSIHKSSVIQSIDLSHNRFTKLGNFSGFFNLIHLDISHNNLRVLSSGFFQNLTKLNYLDVSNCNISGNINPIKKLKSLKYLDVSNNNLVGKIPSDFPTINNLKFLNISFNKFSGKFPQKIYQKFGKSSFLKAGDNFTVSTIISSNSKIPPHKLLKKHIPIKNNKKPNSKNKKFKFFLAMSFGVLALVVLLFVIVYLIHRRVKISHGKKKWVISKPIQLPYKMDSSGPLDFETISGGHWTVEIKDATSANVVMFEKPLMSLTFKDLVGATCRFGRESQLAEGRCGPLYRAILPGDLHVAVKLLENARKFESGEIVNVLEDLSTLKHPNILPISGYCIAGKEKLVLYEFMSNGDLHSWLHELPPGRPNVDDWSTDTWEYQIDPESTPNNNITTSPEKLNWLTRHRIALGMARGLAYLHHARSKPVVHGHLVPTNVLLTDDLEPRIADFGMCLGGNVGSVEEDVYGFGLIIIELLTGQSISSSENLLSQIRKSVRDGTGARVLDHRLRLEDESVTRAAVECLRVGYLCTAENASKRPTMQQVVGLLKDIRP</sequence>
<evidence type="ECO:0000313" key="16">
    <source>
        <dbReference type="EMBL" id="KAK9706813.1"/>
    </source>
</evidence>
<dbReference type="Gene3D" id="1.10.510.10">
    <property type="entry name" value="Transferase(Phosphotransferase) domain 1"/>
    <property type="match status" value="2"/>
</dbReference>
<keyword evidence="10 13" id="KW-0472">Membrane</keyword>
<keyword evidence="2" id="KW-0597">Phosphoprotein</keyword>
<dbReference type="Gene3D" id="3.30.200.20">
    <property type="entry name" value="Phosphorylase Kinase, domain 1"/>
    <property type="match status" value="1"/>
</dbReference>
<protein>
    <recommendedName>
        <fullName evidence="15">Protein kinase domain-containing protein</fullName>
    </recommendedName>
</protein>
<keyword evidence="6" id="KW-0677">Repeat</keyword>
<dbReference type="PANTHER" id="PTHR48006:SF10">
    <property type="entry name" value="CALMODULIN-BINDING RECEPTOR KINASE CAMRLK"/>
    <property type="match status" value="1"/>
</dbReference>
<accession>A0AAW1JU72</accession>
<evidence type="ECO:0000256" key="12">
    <source>
        <dbReference type="ARBA" id="ARBA00023180"/>
    </source>
</evidence>
<dbReference type="InterPro" id="IPR001245">
    <property type="entry name" value="Ser-Thr/Tyr_kinase_cat_dom"/>
</dbReference>
<keyword evidence="11" id="KW-0675">Receptor</keyword>
<feature type="chain" id="PRO_5043912239" description="Protein kinase domain-containing protein" evidence="14">
    <location>
        <begin position="19"/>
        <end position="671"/>
    </location>
</feature>
<keyword evidence="4 13" id="KW-0812">Transmembrane</keyword>
<dbReference type="FunFam" id="3.30.200.20:FF:000466">
    <property type="entry name" value="Putative LRR receptor-like serine/threonine-protein kinase"/>
    <property type="match status" value="1"/>
</dbReference>
<keyword evidence="8" id="KW-0067">ATP-binding</keyword>
<feature type="transmembrane region" description="Helical" evidence="13">
    <location>
        <begin position="298"/>
        <end position="320"/>
    </location>
</feature>
<evidence type="ECO:0000256" key="5">
    <source>
        <dbReference type="ARBA" id="ARBA00022729"/>
    </source>
</evidence>
<reference evidence="16" key="1">
    <citation type="submission" date="2024-03" db="EMBL/GenBank/DDBJ databases">
        <title>WGS assembly of Saponaria officinalis var. Norfolk2.</title>
        <authorList>
            <person name="Jenkins J."/>
            <person name="Shu S."/>
            <person name="Grimwood J."/>
            <person name="Barry K."/>
            <person name="Goodstein D."/>
            <person name="Schmutz J."/>
            <person name="Leebens-Mack J."/>
            <person name="Osbourn A."/>
        </authorList>
    </citation>
    <scope>NUCLEOTIDE SEQUENCE [LARGE SCALE GENOMIC DNA]</scope>
    <source>
        <strain evidence="16">JIC</strain>
    </source>
</reference>
<dbReference type="Proteomes" id="UP001443914">
    <property type="component" value="Unassembled WGS sequence"/>
</dbReference>
<evidence type="ECO:0000256" key="1">
    <source>
        <dbReference type="ARBA" id="ARBA00004479"/>
    </source>
</evidence>
<dbReference type="InterPro" id="IPR001611">
    <property type="entry name" value="Leu-rich_rpt"/>
</dbReference>
<evidence type="ECO:0000259" key="15">
    <source>
        <dbReference type="PROSITE" id="PS50011"/>
    </source>
</evidence>
<evidence type="ECO:0000256" key="2">
    <source>
        <dbReference type="ARBA" id="ARBA00022553"/>
    </source>
</evidence>
<dbReference type="Pfam" id="PF13855">
    <property type="entry name" value="LRR_8"/>
    <property type="match status" value="2"/>
</dbReference>
<organism evidence="16 17">
    <name type="scientific">Saponaria officinalis</name>
    <name type="common">Common soapwort</name>
    <name type="synonym">Lychnis saponaria</name>
    <dbReference type="NCBI Taxonomy" id="3572"/>
    <lineage>
        <taxon>Eukaryota</taxon>
        <taxon>Viridiplantae</taxon>
        <taxon>Streptophyta</taxon>
        <taxon>Embryophyta</taxon>
        <taxon>Tracheophyta</taxon>
        <taxon>Spermatophyta</taxon>
        <taxon>Magnoliopsida</taxon>
        <taxon>eudicotyledons</taxon>
        <taxon>Gunneridae</taxon>
        <taxon>Pentapetalae</taxon>
        <taxon>Caryophyllales</taxon>
        <taxon>Caryophyllaceae</taxon>
        <taxon>Caryophylleae</taxon>
        <taxon>Saponaria</taxon>
    </lineage>
</organism>
<evidence type="ECO:0000256" key="4">
    <source>
        <dbReference type="ARBA" id="ARBA00022692"/>
    </source>
</evidence>
<comment type="subcellular location">
    <subcellularLocation>
        <location evidence="1">Membrane</location>
        <topology evidence="1">Single-pass type I membrane protein</topology>
    </subcellularLocation>
</comment>
<name>A0AAW1JU72_SAPOF</name>
<evidence type="ECO:0000256" key="14">
    <source>
        <dbReference type="SAM" id="SignalP"/>
    </source>
</evidence>
<dbReference type="GO" id="GO:0016020">
    <property type="term" value="C:membrane"/>
    <property type="evidence" value="ECO:0007669"/>
    <property type="project" value="UniProtKB-SubCell"/>
</dbReference>
<evidence type="ECO:0000256" key="6">
    <source>
        <dbReference type="ARBA" id="ARBA00022737"/>
    </source>
</evidence>
<dbReference type="InterPro" id="IPR032675">
    <property type="entry name" value="LRR_dom_sf"/>
</dbReference>
<comment type="caution">
    <text evidence="16">The sequence shown here is derived from an EMBL/GenBank/DDBJ whole genome shotgun (WGS) entry which is preliminary data.</text>
</comment>
<dbReference type="InterPro" id="IPR003591">
    <property type="entry name" value="Leu-rich_rpt_typical-subtyp"/>
</dbReference>
<dbReference type="Pfam" id="PF07714">
    <property type="entry name" value="PK_Tyr_Ser-Thr"/>
    <property type="match status" value="1"/>
</dbReference>
<keyword evidence="3" id="KW-0433">Leucine-rich repeat</keyword>
<dbReference type="SMART" id="SM00369">
    <property type="entry name" value="LRR_TYP"/>
    <property type="match status" value="3"/>
</dbReference>
<keyword evidence="7" id="KW-0547">Nucleotide-binding</keyword>
<keyword evidence="17" id="KW-1185">Reference proteome</keyword>
<feature type="signal peptide" evidence="14">
    <location>
        <begin position="1"/>
        <end position="18"/>
    </location>
</feature>
<dbReference type="Pfam" id="PF00560">
    <property type="entry name" value="LRR_1"/>
    <property type="match status" value="2"/>
</dbReference>
<evidence type="ECO:0000256" key="10">
    <source>
        <dbReference type="ARBA" id="ARBA00023136"/>
    </source>
</evidence>
<dbReference type="PRINTS" id="PR00019">
    <property type="entry name" value="LEURICHRPT"/>
</dbReference>
<gene>
    <name evidence="16" type="ORF">RND81_07G153200</name>
</gene>
<dbReference type="InterPro" id="IPR051824">
    <property type="entry name" value="LRR_Rcpt-Like_S/T_Kinase"/>
</dbReference>
<evidence type="ECO:0000256" key="13">
    <source>
        <dbReference type="SAM" id="Phobius"/>
    </source>
</evidence>
<keyword evidence="5 14" id="KW-0732">Signal</keyword>
<dbReference type="PROSITE" id="PS51450">
    <property type="entry name" value="LRR"/>
    <property type="match status" value="1"/>
</dbReference>
<dbReference type="Gene3D" id="3.80.10.10">
    <property type="entry name" value="Ribonuclease Inhibitor"/>
    <property type="match status" value="2"/>
</dbReference>
<dbReference type="PANTHER" id="PTHR48006">
    <property type="entry name" value="LEUCINE-RICH REPEAT-CONTAINING PROTEIN DDB_G0281931-RELATED"/>
    <property type="match status" value="1"/>
</dbReference>
<dbReference type="InterPro" id="IPR000719">
    <property type="entry name" value="Prot_kinase_dom"/>
</dbReference>
<dbReference type="SUPFAM" id="SSF56112">
    <property type="entry name" value="Protein kinase-like (PK-like)"/>
    <property type="match status" value="1"/>
</dbReference>
<dbReference type="InterPro" id="IPR011009">
    <property type="entry name" value="Kinase-like_dom_sf"/>
</dbReference>
<evidence type="ECO:0000256" key="3">
    <source>
        <dbReference type="ARBA" id="ARBA00022614"/>
    </source>
</evidence>
<evidence type="ECO:0000256" key="11">
    <source>
        <dbReference type="ARBA" id="ARBA00023170"/>
    </source>
</evidence>
<dbReference type="FunFam" id="3.80.10.10:FF:001678">
    <property type="entry name" value="Calmodulin-binding receptor kinase CaMRLK"/>
    <property type="match status" value="1"/>
</dbReference>
<dbReference type="PROSITE" id="PS50011">
    <property type="entry name" value="PROTEIN_KINASE_DOM"/>
    <property type="match status" value="1"/>
</dbReference>
<keyword evidence="9 13" id="KW-1133">Transmembrane helix</keyword>
<dbReference type="SUPFAM" id="SSF52058">
    <property type="entry name" value="L domain-like"/>
    <property type="match status" value="1"/>
</dbReference>
<dbReference type="GO" id="GO:0005524">
    <property type="term" value="F:ATP binding"/>
    <property type="evidence" value="ECO:0007669"/>
    <property type="project" value="UniProtKB-KW"/>
</dbReference>
<proteinExistence type="predicted"/>
<keyword evidence="12" id="KW-0325">Glycoprotein</keyword>
<evidence type="ECO:0000256" key="7">
    <source>
        <dbReference type="ARBA" id="ARBA00022741"/>
    </source>
</evidence>
<dbReference type="GO" id="GO:0004672">
    <property type="term" value="F:protein kinase activity"/>
    <property type="evidence" value="ECO:0007669"/>
    <property type="project" value="InterPro"/>
</dbReference>
<evidence type="ECO:0000256" key="9">
    <source>
        <dbReference type="ARBA" id="ARBA00022989"/>
    </source>
</evidence>
<feature type="domain" description="Protein kinase" evidence="15">
    <location>
        <begin position="395"/>
        <end position="671"/>
    </location>
</feature>